<dbReference type="AlphaFoldDB" id="A0A0A9H7P6"/>
<reference evidence="2" key="2">
    <citation type="journal article" date="2015" name="Data Brief">
        <title>Shoot transcriptome of the giant reed, Arundo donax.</title>
        <authorList>
            <person name="Barrero R.A."/>
            <person name="Guerrero F.D."/>
            <person name="Moolhuijzen P."/>
            <person name="Goolsby J.A."/>
            <person name="Tidwell J."/>
            <person name="Bellgard S.E."/>
            <person name="Bellgard M.I."/>
        </authorList>
    </citation>
    <scope>NUCLEOTIDE SEQUENCE</scope>
    <source>
        <tissue evidence="2">Shoot tissue taken approximately 20 cm above the soil surface</tissue>
    </source>
</reference>
<accession>A0A0A9H7P6</accession>
<evidence type="ECO:0000256" key="1">
    <source>
        <dbReference type="SAM" id="MobiDB-lite"/>
    </source>
</evidence>
<feature type="compositionally biased region" description="Basic residues" evidence="1">
    <location>
        <begin position="54"/>
        <end position="71"/>
    </location>
</feature>
<feature type="compositionally biased region" description="Low complexity" evidence="1">
    <location>
        <begin position="12"/>
        <end position="37"/>
    </location>
</feature>
<feature type="compositionally biased region" description="Basic and acidic residues" evidence="1">
    <location>
        <begin position="1"/>
        <end position="11"/>
    </location>
</feature>
<evidence type="ECO:0000313" key="2">
    <source>
        <dbReference type="EMBL" id="JAE32762.1"/>
    </source>
</evidence>
<protein>
    <submittedName>
        <fullName evidence="2">Uncharacterized protein</fullName>
    </submittedName>
</protein>
<sequence length="136" mass="14814">MPRAAEGRTRGEAGAARPRGGGATSSSPSSCSATSRPLASRTPLSGSGGARSPRPPRRRRRPRSRPPRRGRPWCARRGGAPRCCPPGSMTRCLSTPGRRRSRRSRLRLSRQSTWCAKTRPYAVKVQTLTGTLHCLR</sequence>
<reference evidence="2" key="1">
    <citation type="submission" date="2014-09" db="EMBL/GenBank/DDBJ databases">
        <authorList>
            <person name="Magalhaes I.L.F."/>
            <person name="Oliveira U."/>
            <person name="Santos F.R."/>
            <person name="Vidigal T.H.D.A."/>
            <person name="Brescovit A.D."/>
            <person name="Santos A.J."/>
        </authorList>
    </citation>
    <scope>NUCLEOTIDE SEQUENCE</scope>
    <source>
        <tissue evidence="2">Shoot tissue taken approximately 20 cm above the soil surface</tissue>
    </source>
</reference>
<proteinExistence type="predicted"/>
<feature type="region of interest" description="Disordered" evidence="1">
    <location>
        <begin position="1"/>
        <end position="80"/>
    </location>
</feature>
<organism evidence="2">
    <name type="scientific">Arundo donax</name>
    <name type="common">Giant reed</name>
    <name type="synonym">Donax arundinaceus</name>
    <dbReference type="NCBI Taxonomy" id="35708"/>
    <lineage>
        <taxon>Eukaryota</taxon>
        <taxon>Viridiplantae</taxon>
        <taxon>Streptophyta</taxon>
        <taxon>Embryophyta</taxon>
        <taxon>Tracheophyta</taxon>
        <taxon>Spermatophyta</taxon>
        <taxon>Magnoliopsida</taxon>
        <taxon>Liliopsida</taxon>
        <taxon>Poales</taxon>
        <taxon>Poaceae</taxon>
        <taxon>PACMAD clade</taxon>
        <taxon>Arundinoideae</taxon>
        <taxon>Arundineae</taxon>
        <taxon>Arundo</taxon>
    </lineage>
</organism>
<dbReference type="EMBL" id="GBRH01165134">
    <property type="protein sequence ID" value="JAE32762.1"/>
    <property type="molecule type" value="Transcribed_RNA"/>
</dbReference>
<name>A0A0A9H7P6_ARUDO</name>